<dbReference type="Gene3D" id="1.25.40.20">
    <property type="entry name" value="Ankyrin repeat-containing domain"/>
    <property type="match status" value="1"/>
</dbReference>
<sequence length="301" mass="33692">MQSLHSNSVNKFLSLATLESQEIIPLIHEIAVKEPGVLLLDRIAKIGRRFTIVPSEETVTFCNLNLIKIETDRPYFYVARIDGEKFFVEAPRYVRLVHEFIHLMHAYEDSEAEKRRGERHTDDGTDNEEERLTIFGINNEEIDLCSENSFLALEGLPLRIDHDGPASQPPTLIDVIKVGALGSLKEILKDDPSKINFASYCHTAQATVSLLSAAAYHNQIEVIDFLLENGVDIHTADEIGGPIIAALKNDHKELALSLIQRGLDTTLRDSQGMSALDLLNSRPTARFDTRSKPIIKLLLES</sequence>
<accession>A0A090CYN0</accession>
<evidence type="ECO:0000256" key="1">
    <source>
        <dbReference type="PROSITE-ProRule" id="PRU00023"/>
    </source>
</evidence>
<evidence type="ECO:0000313" key="2">
    <source>
        <dbReference type="EMBL" id="CDR33596.1"/>
    </source>
</evidence>
<dbReference type="PROSITE" id="PS50088">
    <property type="entry name" value="ANK_REPEAT"/>
    <property type="match status" value="1"/>
</dbReference>
<reference evidence="2" key="1">
    <citation type="submission" date="2013-12" db="EMBL/GenBank/DDBJ databases">
        <authorList>
            <person name="Linke B."/>
        </authorList>
    </citation>
    <scope>NUCLEOTIDE SEQUENCE [LARGE SCALE GENOMIC DNA]</scope>
    <source>
        <strain evidence="2">CRIB-18</strain>
    </source>
</reference>
<comment type="caution">
    <text evidence="2">The sequence shown here is derived from an EMBL/GenBank/DDBJ whole genome shotgun (WGS) entry which is preliminary data.</text>
</comment>
<name>A0A090CYN0_9BACT</name>
<protein>
    <submittedName>
        <fullName evidence="2">Ankyrin repeat-containing protein</fullName>
    </submittedName>
</protein>
<keyword evidence="1" id="KW-0040">ANK repeat</keyword>
<dbReference type="OrthoDB" id="5657095at2"/>
<gene>
    <name evidence="2" type="ORF">CSEC_0765</name>
</gene>
<evidence type="ECO:0000313" key="3">
    <source>
        <dbReference type="Proteomes" id="UP000031552"/>
    </source>
</evidence>
<dbReference type="eggNOG" id="ENOG502ZERV">
    <property type="taxonomic scope" value="Bacteria"/>
</dbReference>
<dbReference type="Proteomes" id="UP000031552">
    <property type="component" value="Unassembled WGS sequence"/>
</dbReference>
<dbReference type="RefSeq" id="WP_041017058.1">
    <property type="nucleotide sequence ID" value="NZ_CCEJ010000003.1"/>
</dbReference>
<dbReference type="STRING" id="1437425.CSEC_0765"/>
<dbReference type="InterPro" id="IPR036770">
    <property type="entry name" value="Ankyrin_rpt-contain_sf"/>
</dbReference>
<dbReference type="InterPro" id="IPR002110">
    <property type="entry name" value="Ankyrin_rpt"/>
</dbReference>
<keyword evidence="3" id="KW-1185">Reference proteome</keyword>
<feature type="repeat" description="ANK" evidence="1">
    <location>
        <begin position="206"/>
        <end position="238"/>
    </location>
</feature>
<reference evidence="2" key="2">
    <citation type="submission" date="2014-09" db="EMBL/GenBank/DDBJ databases">
        <title>Criblamydia sequanensis harbors a mega-plasmid encoding arsenite resistance.</title>
        <authorList>
            <person name="Bertelli C."/>
            <person name="Goesmann A."/>
            <person name="Greub G."/>
        </authorList>
    </citation>
    <scope>NUCLEOTIDE SEQUENCE [LARGE SCALE GENOMIC DNA]</scope>
    <source>
        <strain evidence="2">CRIB-18</strain>
    </source>
</reference>
<dbReference type="EMBL" id="CCEJ010000003">
    <property type="protein sequence ID" value="CDR33596.1"/>
    <property type="molecule type" value="Genomic_DNA"/>
</dbReference>
<dbReference type="SUPFAM" id="SSF48403">
    <property type="entry name" value="Ankyrin repeat"/>
    <property type="match status" value="1"/>
</dbReference>
<organism evidence="2 3">
    <name type="scientific">Candidatus Criblamydia sequanensis CRIB-18</name>
    <dbReference type="NCBI Taxonomy" id="1437425"/>
    <lineage>
        <taxon>Bacteria</taxon>
        <taxon>Pseudomonadati</taxon>
        <taxon>Chlamydiota</taxon>
        <taxon>Chlamydiia</taxon>
        <taxon>Parachlamydiales</taxon>
        <taxon>Candidatus Criblamydiaceae</taxon>
        <taxon>Candidatus Criblamydia</taxon>
    </lineage>
</organism>
<dbReference type="Pfam" id="PF13637">
    <property type="entry name" value="Ank_4"/>
    <property type="match status" value="1"/>
</dbReference>
<dbReference type="AlphaFoldDB" id="A0A090CYN0"/>
<proteinExistence type="predicted"/>